<dbReference type="EMBL" id="FR845709">
    <property type="protein sequence ID" value="CCA44623.1"/>
    <property type="molecule type" value="Genomic_DNA"/>
</dbReference>
<name>I4E5K7_NEIME</name>
<reference evidence="2" key="1">
    <citation type="submission" date="2011-03" db="EMBL/GenBank/DDBJ databases">
        <title>Draft genome of Neisseria meningitidis strain alpha522.</title>
        <authorList>
            <person name="Schoen C."/>
            <person name="Blom J."/>
        </authorList>
    </citation>
    <scope>NUCLEOTIDE SEQUENCE</scope>
    <source>
        <strain evidence="2">Alpha522</strain>
    </source>
</reference>
<dbReference type="AlphaFoldDB" id="I4E5K7"/>
<evidence type="ECO:0000256" key="1">
    <source>
        <dbReference type="SAM" id="MobiDB-lite"/>
    </source>
</evidence>
<organism evidence="2">
    <name type="scientific">Neisseria meningitidis alpha522</name>
    <dbReference type="NCBI Taxonomy" id="996307"/>
    <lineage>
        <taxon>Bacteria</taxon>
        <taxon>Pseudomonadati</taxon>
        <taxon>Pseudomonadota</taxon>
        <taxon>Betaproteobacteria</taxon>
        <taxon>Neisseriales</taxon>
        <taxon>Neisseriaceae</taxon>
        <taxon>Neisseria</taxon>
    </lineage>
</organism>
<feature type="compositionally biased region" description="Basic residues" evidence="1">
    <location>
        <begin position="7"/>
        <end position="16"/>
    </location>
</feature>
<gene>
    <name evidence="2" type="ORF">NMALPHA522_1082</name>
</gene>
<evidence type="ECO:0000313" key="2">
    <source>
        <dbReference type="EMBL" id="CCA44623.1"/>
    </source>
</evidence>
<sequence>MAAATPKHTHIKRKEVKSRQIGKQQTSNLDFISVLSNKNPYQVLIQINLDFIRKPKKKNGISVYTDMPSDGAGDCCIWQ</sequence>
<feature type="region of interest" description="Disordered" evidence="1">
    <location>
        <begin position="1"/>
        <end position="23"/>
    </location>
</feature>
<proteinExistence type="predicted"/>
<protein>
    <submittedName>
        <fullName evidence="2">Uncharacterized protein</fullName>
    </submittedName>
</protein>
<accession>I4E5K7</accession>